<evidence type="ECO:0000313" key="2">
    <source>
        <dbReference type="Proteomes" id="UP001488838"/>
    </source>
</evidence>
<reference evidence="1 2" key="1">
    <citation type="journal article" date="2023" name="bioRxiv">
        <title>Conserved and derived expression patterns and positive selection on dental genes reveal complex evolutionary context of ever-growing rodent molars.</title>
        <authorList>
            <person name="Calamari Z.T."/>
            <person name="Song A."/>
            <person name="Cohen E."/>
            <person name="Akter M."/>
            <person name="Roy R.D."/>
            <person name="Hallikas O."/>
            <person name="Christensen M.M."/>
            <person name="Li P."/>
            <person name="Marangoni P."/>
            <person name="Jernvall J."/>
            <person name="Klein O.D."/>
        </authorList>
    </citation>
    <scope>NUCLEOTIDE SEQUENCE [LARGE SCALE GENOMIC DNA]</scope>
    <source>
        <strain evidence="1">V071</strain>
    </source>
</reference>
<sequence length="37" mass="4114">MRLQTSTVKTAKPLWAGNTNMLLKAVRNIKKANTSLN</sequence>
<keyword evidence="2" id="KW-1185">Reference proteome</keyword>
<dbReference type="EMBL" id="JBBHLL010000019">
    <property type="protein sequence ID" value="KAK7829903.1"/>
    <property type="molecule type" value="Genomic_DNA"/>
</dbReference>
<protein>
    <submittedName>
        <fullName evidence="1">Uncharacterized protein</fullName>
    </submittedName>
</protein>
<accession>A0AAW0JT44</accession>
<gene>
    <name evidence="1" type="ORF">U0070_003358</name>
</gene>
<name>A0AAW0JT44_MYOGA</name>
<evidence type="ECO:0000313" key="1">
    <source>
        <dbReference type="EMBL" id="KAK7829903.1"/>
    </source>
</evidence>
<dbReference type="Proteomes" id="UP001488838">
    <property type="component" value="Unassembled WGS sequence"/>
</dbReference>
<dbReference type="AlphaFoldDB" id="A0AAW0JT44"/>
<comment type="caution">
    <text evidence="1">The sequence shown here is derived from an EMBL/GenBank/DDBJ whole genome shotgun (WGS) entry which is preliminary data.</text>
</comment>
<organism evidence="1 2">
    <name type="scientific">Myodes glareolus</name>
    <name type="common">Bank vole</name>
    <name type="synonym">Clethrionomys glareolus</name>
    <dbReference type="NCBI Taxonomy" id="447135"/>
    <lineage>
        <taxon>Eukaryota</taxon>
        <taxon>Metazoa</taxon>
        <taxon>Chordata</taxon>
        <taxon>Craniata</taxon>
        <taxon>Vertebrata</taxon>
        <taxon>Euteleostomi</taxon>
        <taxon>Mammalia</taxon>
        <taxon>Eutheria</taxon>
        <taxon>Euarchontoglires</taxon>
        <taxon>Glires</taxon>
        <taxon>Rodentia</taxon>
        <taxon>Myomorpha</taxon>
        <taxon>Muroidea</taxon>
        <taxon>Cricetidae</taxon>
        <taxon>Arvicolinae</taxon>
        <taxon>Myodes</taxon>
    </lineage>
</organism>
<proteinExistence type="predicted"/>